<keyword evidence="1" id="KW-0732">Signal</keyword>
<dbReference type="Pfam" id="PF16868">
    <property type="entry name" value="NMT1_3"/>
    <property type="match status" value="1"/>
</dbReference>
<dbReference type="RefSeq" id="WP_245761861.1">
    <property type="nucleotide sequence ID" value="NZ_FOSQ01000001.1"/>
</dbReference>
<name>A0A1I3X839_9PROT</name>
<dbReference type="Gene3D" id="3.40.190.10">
    <property type="entry name" value="Periplasmic binding protein-like II"/>
    <property type="match status" value="2"/>
</dbReference>
<reference evidence="2 3" key="1">
    <citation type="submission" date="2016-10" db="EMBL/GenBank/DDBJ databases">
        <authorList>
            <person name="de Groot N.N."/>
        </authorList>
    </citation>
    <scope>NUCLEOTIDE SEQUENCE [LARGE SCALE GENOMIC DNA]</scope>
    <source>
        <strain evidence="2 3">DSM 19981</strain>
    </source>
</reference>
<feature type="chain" id="PRO_5011447404" description="TRAP transporter solute receptor, TAXI family" evidence="1">
    <location>
        <begin position="33"/>
        <end position="331"/>
    </location>
</feature>
<dbReference type="AlphaFoldDB" id="A0A1I3X839"/>
<evidence type="ECO:0000256" key="1">
    <source>
        <dbReference type="SAM" id="SignalP"/>
    </source>
</evidence>
<dbReference type="NCBIfam" id="TIGR02122">
    <property type="entry name" value="TRAP_TAXI"/>
    <property type="match status" value="1"/>
</dbReference>
<organism evidence="2 3">
    <name type="scientific">Falsiroseomonas stagni DSM 19981</name>
    <dbReference type="NCBI Taxonomy" id="1123062"/>
    <lineage>
        <taxon>Bacteria</taxon>
        <taxon>Pseudomonadati</taxon>
        <taxon>Pseudomonadota</taxon>
        <taxon>Alphaproteobacteria</taxon>
        <taxon>Acetobacterales</taxon>
        <taxon>Roseomonadaceae</taxon>
        <taxon>Falsiroseomonas</taxon>
    </lineage>
</organism>
<accession>A0A1I3X839</accession>
<keyword evidence="3" id="KW-1185">Reference proteome</keyword>
<feature type="signal peptide" evidence="1">
    <location>
        <begin position="1"/>
        <end position="32"/>
    </location>
</feature>
<dbReference type="EMBL" id="FOSQ01000001">
    <property type="protein sequence ID" value="SFK15734.1"/>
    <property type="molecule type" value="Genomic_DNA"/>
</dbReference>
<dbReference type="PANTHER" id="PTHR42941:SF1">
    <property type="entry name" value="SLL1037 PROTEIN"/>
    <property type="match status" value="1"/>
</dbReference>
<dbReference type="Proteomes" id="UP000199473">
    <property type="component" value="Unassembled WGS sequence"/>
</dbReference>
<proteinExistence type="predicted"/>
<dbReference type="SUPFAM" id="SSF53850">
    <property type="entry name" value="Periplasmic binding protein-like II"/>
    <property type="match status" value="1"/>
</dbReference>
<gene>
    <name evidence="2" type="ORF">SAMN02745775_10162</name>
</gene>
<dbReference type="STRING" id="1123062.SAMN02745775_10162"/>
<evidence type="ECO:0000313" key="3">
    <source>
        <dbReference type="Proteomes" id="UP000199473"/>
    </source>
</evidence>
<sequence length="331" mass="34740">MTTNRIGSGMIGRRSLAALGAAAIAAPTVARAQATQMAIATGTTGGVYYPLGGALANYLSRGIPGMSATVEVTGGSVANFQLLGAGRVGMLFGQVDAAIDGLRGAGPFRGRAVPARAIAVLYTNRMQVVTTAATGIRSITDLRGKRVSTGAPGSATELFAFRVIAAAGLDRERDFRARERLSPAESTNAIRDGKLDAYFFVSGVPTSAITDLGATPGTQIHLVDHADLHARIVQENGPVYFPEVIPAGTYPGQRTDNQQLSVANILAVRDDMPAEMVTNILRVTWENREDWARVHAEARNFTLAAQKTAAAGIPWHPAAEAFWRSAGATLA</sequence>
<protein>
    <recommendedName>
        <fullName evidence="4">TRAP transporter solute receptor, TAXI family</fullName>
    </recommendedName>
</protein>
<evidence type="ECO:0000313" key="2">
    <source>
        <dbReference type="EMBL" id="SFK15734.1"/>
    </source>
</evidence>
<dbReference type="PANTHER" id="PTHR42941">
    <property type="entry name" value="SLL1037 PROTEIN"/>
    <property type="match status" value="1"/>
</dbReference>
<evidence type="ECO:0008006" key="4">
    <source>
        <dbReference type="Google" id="ProtNLM"/>
    </source>
</evidence>
<dbReference type="InterPro" id="IPR011852">
    <property type="entry name" value="TRAP_TAXI"/>
</dbReference>